<name>X1GKH0_9ZZZZ</name>
<reference evidence="2" key="1">
    <citation type="journal article" date="2014" name="Front. Microbiol.">
        <title>High frequency of phylogenetically diverse reductive dehalogenase-homologous genes in deep subseafloor sedimentary metagenomes.</title>
        <authorList>
            <person name="Kawai M."/>
            <person name="Futagami T."/>
            <person name="Toyoda A."/>
            <person name="Takaki Y."/>
            <person name="Nishi S."/>
            <person name="Hori S."/>
            <person name="Arai W."/>
            <person name="Tsubouchi T."/>
            <person name="Morono Y."/>
            <person name="Uchiyama I."/>
            <person name="Ito T."/>
            <person name="Fujiyama A."/>
            <person name="Inagaki F."/>
            <person name="Takami H."/>
        </authorList>
    </citation>
    <scope>NUCLEOTIDE SEQUENCE</scope>
    <source>
        <strain evidence="2">Expedition CK06-06</strain>
    </source>
</reference>
<proteinExistence type="predicted"/>
<dbReference type="SUPFAM" id="SSF160935">
    <property type="entry name" value="VPA0735-like"/>
    <property type="match status" value="1"/>
</dbReference>
<feature type="domain" description="DUF1214" evidence="1">
    <location>
        <begin position="35"/>
        <end position="114"/>
    </location>
</feature>
<dbReference type="InterPro" id="IPR010621">
    <property type="entry name" value="DUF1214"/>
</dbReference>
<organism evidence="2">
    <name type="scientific">marine sediment metagenome</name>
    <dbReference type="NCBI Taxonomy" id="412755"/>
    <lineage>
        <taxon>unclassified sequences</taxon>
        <taxon>metagenomes</taxon>
        <taxon>ecological metagenomes</taxon>
    </lineage>
</organism>
<dbReference type="InterPro" id="IPR037049">
    <property type="entry name" value="DUF1214_C_sf"/>
</dbReference>
<accession>X1GKH0</accession>
<sequence>DPIKHLIFAAAGWGGMPNKNTIGDLGSVEKNDGSPHVLNVPKDVPLRAFWSVIVYDANGFIPENDLGLYSYNNVTAKPNADGSITIHFGGDKDQINYLPISEGWNYGIRMYEPGEEILDGSWSFPKIVPVK</sequence>
<gene>
    <name evidence="2" type="ORF">S03H2_17732</name>
</gene>
<protein>
    <recommendedName>
        <fullName evidence="1">DUF1214 domain-containing protein</fullName>
    </recommendedName>
</protein>
<dbReference type="PANTHER" id="PTHR36509:SF3">
    <property type="entry name" value="SIGNAL PEPTIDE PROTEIN"/>
    <property type="match status" value="1"/>
</dbReference>
<dbReference type="AlphaFoldDB" id="X1GKH0"/>
<dbReference type="Pfam" id="PF06742">
    <property type="entry name" value="DUF1214"/>
    <property type="match status" value="1"/>
</dbReference>
<dbReference type="PANTHER" id="PTHR36509">
    <property type="entry name" value="BLL3101 PROTEIN"/>
    <property type="match status" value="1"/>
</dbReference>
<comment type="caution">
    <text evidence="2">The sequence shown here is derived from an EMBL/GenBank/DDBJ whole genome shotgun (WGS) entry which is preliminary data.</text>
</comment>
<feature type="non-terminal residue" evidence="2">
    <location>
        <position position="1"/>
    </location>
</feature>
<evidence type="ECO:0000259" key="1">
    <source>
        <dbReference type="Pfam" id="PF06742"/>
    </source>
</evidence>
<dbReference type="Gene3D" id="2.60.120.600">
    <property type="entry name" value="Domain of unknown function DUF1214, C-terminal domain"/>
    <property type="match status" value="1"/>
</dbReference>
<dbReference type="EMBL" id="BARU01009166">
    <property type="protein sequence ID" value="GAH33468.1"/>
    <property type="molecule type" value="Genomic_DNA"/>
</dbReference>
<evidence type="ECO:0000313" key="2">
    <source>
        <dbReference type="EMBL" id="GAH33468.1"/>
    </source>
</evidence>